<keyword evidence="2" id="KW-1185">Reference proteome</keyword>
<accession>A0AAV1SLJ6</accession>
<reference evidence="1 2" key="1">
    <citation type="submission" date="2024-01" db="EMBL/GenBank/DDBJ databases">
        <authorList>
            <person name="Waweru B."/>
        </authorList>
    </citation>
    <scope>NUCLEOTIDE SEQUENCE [LARGE SCALE GENOMIC DNA]</scope>
</reference>
<proteinExistence type="predicted"/>
<organism evidence="1 2">
    <name type="scientific">Dovyalis caffra</name>
    <dbReference type="NCBI Taxonomy" id="77055"/>
    <lineage>
        <taxon>Eukaryota</taxon>
        <taxon>Viridiplantae</taxon>
        <taxon>Streptophyta</taxon>
        <taxon>Embryophyta</taxon>
        <taxon>Tracheophyta</taxon>
        <taxon>Spermatophyta</taxon>
        <taxon>Magnoliopsida</taxon>
        <taxon>eudicotyledons</taxon>
        <taxon>Gunneridae</taxon>
        <taxon>Pentapetalae</taxon>
        <taxon>rosids</taxon>
        <taxon>fabids</taxon>
        <taxon>Malpighiales</taxon>
        <taxon>Salicaceae</taxon>
        <taxon>Flacourtieae</taxon>
        <taxon>Dovyalis</taxon>
    </lineage>
</organism>
<comment type="caution">
    <text evidence="1">The sequence shown here is derived from an EMBL/GenBank/DDBJ whole genome shotgun (WGS) entry which is preliminary data.</text>
</comment>
<dbReference type="InterPro" id="IPR036838">
    <property type="entry name" value="Ribosomal_uS10_dom_sf"/>
</dbReference>
<evidence type="ECO:0000313" key="2">
    <source>
        <dbReference type="Proteomes" id="UP001314170"/>
    </source>
</evidence>
<name>A0AAV1SLJ6_9ROSI</name>
<protein>
    <submittedName>
        <fullName evidence="1">Uncharacterized protein</fullName>
    </submittedName>
</protein>
<evidence type="ECO:0000313" key="1">
    <source>
        <dbReference type="EMBL" id="CAK7353494.1"/>
    </source>
</evidence>
<dbReference type="AlphaFoldDB" id="A0AAV1SLJ6"/>
<dbReference type="EMBL" id="CAWUPB010001194">
    <property type="protein sequence ID" value="CAK7353494.1"/>
    <property type="molecule type" value="Genomic_DNA"/>
</dbReference>
<sequence>MAPSLQAERRPCFSNSLSKRRKWQQKLGLEETRVAIHEINITLSSKNVKNLEKVCTELVYGATHENHYQELAEAPECGSKFINSKASNGDGLWDITSSLRKPKVKKKASDDISAVIQQDLAELQCRVAR</sequence>
<dbReference type="Gene3D" id="3.30.70.600">
    <property type="entry name" value="Ribosomal protein S10 domain"/>
    <property type="match status" value="1"/>
</dbReference>
<gene>
    <name evidence="1" type="ORF">DCAF_LOCUS24756</name>
</gene>
<dbReference type="Proteomes" id="UP001314170">
    <property type="component" value="Unassembled WGS sequence"/>
</dbReference>